<evidence type="ECO:0000256" key="1">
    <source>
        <dbReference type="SAM" id="Phobius"/>
    </source>
</evidence>
<dbReference type="Proteomes" id="UP000007800">
    <property type="component" value="Unassembled WGS sequence"/>
</dbReference>
<sequence length="363" mass="41822">MANMKKLAAKYREELENEDPTLTLYGLSGELSDGSLVGARISVNGQSRSKRLRQEELERMVSLVPDDTNDDGQKQRTFVNYLMEDPFEAISTGARYLVADPYSQTRLSWDFILSICIMYHATLIPFSLAFYLTDEDRKQSQLMHFLPLQDIIFAVNILVTCFTGIYKDGALVRDPRVLICQYLKTWFIIDLEFGSVDDDWWYMTRIQQYAACLYFMISTITTVGYGDIHASNHHERVFCIICEIVAGNLFALFSGLLCSLILTYDEVGADFRARLKTAMKYMHSNNVDHRVQVQVRRFLERLFQNQANEQAKSDLLTMLRTSDGLRNRVLVGVMGRMLKHYKWFDVKITDIQLGRVASVVLTK</sequence>
<dbReference type="InterPro" id="IPR013099">
    <property type="entry name" value="K_chnl_dom"/>
</dbReference>
<dbReference type="SUPFAM" id="SSF81324">
    <property type="entry name" value="Voltage-gated potassium channels"/>
    <property type="match status" value="1"/>
</dbReference>
<dbReference type="InterPro" id="IPR051413">
    <property type="entry name" value="K/Na_HCN_channel"/>
</dbReference>
<reference evidence="3 4" key="1">
    <citation type="submission" date="2008-07" db="EMBL/GenBank/DDBJ databases">
        <authorList>
            <person name="El-Sayed N."/>
            <person name="Caler E."/>
            <person name="Inman J."/>
            <person name="Amedeo P."/>
            <person name="Hass B."/>
            <person name="Wortman J."/>
        </authorList>
    </citation>
    <scope>NUCLEOTIDE SEQUENCE [LARGE SCALE GENOMIC DNA]</scope>
    <source>
        <strain evidence="4">ATCC 50983 / TXsc</strain>
    </source>
</reference>
<dbReference type="GO" id="GO:0003254">
    <property type="term" value="P:regulation of membrane depolarization"/>
    <property type="evidence" value="ECO:0007669"/>
    <property type="project" value="TreeGrafter"/>
</dbReference>
<dbReference type="SUPFAM" id="SSF51206">
    <property type="entry name" value="cAMP-binding domain-like"/>
    <property type="match status" value="1"/>
</dbReference>
<gene>
    <name evidence="3" type="ORF">Pmar_PMAR029619</name>
</gene>
<feature type="domain" description="Potassium channel" evidence="2">
    <location>
        <begin position="207"/>
        <end position="251"/>
    </location>
</feature>
<dbReference type="InParanoid" id="C5KWZ5"/>
<dbReference type="GeneID" id="9056215"/>
<name>C5KWZ5_PERM5</name>
<protein>
    <submittedName>
        <fullName evidence="3">Voltage and ligand gated potassium channel, putative</fullName>
    </submittedName>
</protein>
<evidence type="ECO:0000313" key="4">
    <source>
        <dbReference type="Proteomes" id="UP000007800"/>
    </source>
</evidence>
<dbReference type="Pfam" id="PF07885">
    <property type="entry name" value="Ion_trans_2"/>
    <property type="match status" value="1"/>
</dbReference>
<keyword evidence="3" id="KW-0407">Ion channel</keyword>
<accession>C5KWZ5</accession>
<feature type="transmembrane region" description="Helical" evidence="1">
    <location>
        <begin position="111"/>
        <end position="133"/>
    </location>
</feature>
<feature type="transmembrane region" description="Helical" evidence="1">
    <location>
        <begin position="145"/>
        <end position="166"/>
    </location>
</feature>
<dbReference type="OrthoDB" id="444079at2759"/>
<evidence type="ECO:0000259" key="2">
    <source>
        <dbReference type="Pfam" id="PF07885"/>
    </source>
</evidence>
<dbReference type="Gene3D" id="1.10.287.70">
    <property type="match status" value="1"/>
</dbReference>
<feature type="transmembrane region" description="Helical" evidence="1">
    <location>
        <begin position="206"/>
        <end position="225"/>
    </location>
</feature>
<feature type="transmembrane region" description="Helical" evidence="1">
    <location>
        <begin position="237"/>
        <end position="262"/>
    </location>
</feature>
<dbReference type="EMBL" id="GG677097">
    <property type="protein sequence ID" value="EER10999.1"/>
    <property type="molecule type" value="Genomic_DNA"/>
</dbReference>
<dbReference type="GO" id="GO:0005249">
    <property type="term" value="F:voltage-gated potassium channel activity"/>
    <property type="evidence" value="ECO:0007669"/>
    <property type="project" value="TreeGrafter"/>
</dbReference>
<keyword evidence="1" id="KW-1133">Transmembrane helix</keyword>
<organism evidence="4">
    <name type="scientific">Perkinsus marinus (strain ATCC 50983 / TXsc)</name>
    <dbReference type="NCBI Taxonomy" id="423536"/>
    <lineage>
        <taxon>Eukaryota</taxon>
        <taxon>Sar</taxon>
        <taxon>Alveolata</taxon>
        <taxon>Perkinsozoa</taxon>
        <taxon>Perkinsea</taxon>
        <taxon>Perkinsida</taxon>
        <taxon>Perkinsidae</taxon>
        <taxon>Perkinsus</taxon>
    </lineage>
</organism>
<keyword evidence="1" id="KW-0472">Membrane</keyword>
<keyword evidence="4" id="KW-1185">Reference proteome</keyword>
<proteinExistence type="predicted"/>
<dbReference type="InterPro" id="IPR018490">
    <property type="entry name" value="cNMP-bd_dom_sf"/>
</dbReference>
<dbReference type="GO" id="GO:0098855">
    <property type="term" value="C:HCN channel complex"/>
    <property type="evidence" value="ECO:0007669"/>
    <property type="project" value="TreeGrafter"/>
</dbReference>
<keyword evidence="1" id="KW-0812">Transmembrane</keyword>
<dbReference type="Gene3D" id="1.10.287.630">
    <property type="entry name" value="Helix hairpin bin"/>
    <property type="match status" value="1"/>
</dbReference>
<dbReference type="GO" id="GO:0035725">
    <property type="term" value="P:sodium ion transmembrane transport"/>
    <property type="evidence" value="ECO:0007669"/>
    <property type="project" value="TreeGrafter"/>
</dbReference>
<keyword evidence="3" id="KW-0406">Ion transport</keyword>
<dbReference type="PANTHER" id="PTHR45689:SF5">
    <property type="entry name" value="I[[H]] CHANNEL, ISOFORM E"/>
    <property type="match status" value="1"/>
</dbReference>
<dbReference type="AlphaFoldDB" id="C5KWZ5"/>
<dbReference type="PANTHER" id="PTHR45689">
    <property type="entry name" value="I[[H]] CHANNEL, ISOFORM E"/>
    <property type="match status" value="1"/>
</dbReference>
<evidence type="ECO:0000313" key="3">
    <source>
        <dbReference type="EMBL" id="EER10999.1"/>
    </source>
</evidence>
<keyword evidence="3" id="KW-0813">Transport</keyword>
<dbReference type="RefSeq" id="XP_002779204.1">
    <property type="nucleotide sequence ID" value="XM_002779158.1"/>
</dbReference>